<feature type="domain" description="DUF1868" evidence="2">
    <location>
        <begin position="22"/>
        <end position="136"/>
    </location>
</feature>
<dbReference type="AlphaFoldDB" id="A0A2K0T8C1"/>
<dbReference type="EMBL" id="MTYH01000054">
    <property type="protein sequence ID" value="PNP41761.1"/>
    <property type="molecule type" value="Genomic_DNA"/>
</dbReference>
<reference evidence="3 4" key="1">
    <citation type="submission" date="2017-02" db="EMBL/GenBank/DDBJ databases">
        <title>Genomes of Trichoderma spp. with biocontrol activity.</title>
        <authorList>
            <person name="Gardiner D."/>
            <person name="Kazan K."/>
            <person name="Vos C."/>
            <person name="Harvey P."/>
        </authorList>
    </citation>
    <scope>NUCLEOTIDE SEQUENCE [LARGE SCALE GENOMIC DNA]</scope>
    <source>
        <strain evidence="3 4">A5MH</strain>
    </source>
</reference>
<dbReference type="InterPro" id="IPR009097">
    <property type="entry name" value="Cyclic_Pdiesterase"/>
</dbReference>
<evidence type="ECO:0000259" key="2">
    <source>
        <dbReference type="Pfam" id="PF08975"/>
    </source>
</evidence>
<evidence type="ECO:0000313" key="3">
    <source>
        <dbReference type="EMBL" id="PNP41761.1"/>
    </source>
</evidence>
<sequence length="243" mass="27582">MATKSTKSTRQRPLYPRGIPSKFSSDGTLQRFPGNTIICHLPANSPLQPSLNSVYKSLSSHPILSKLIHLLPKDSWHMTVHGGIHGDKVTPGKRPPGFEGRLLEEVTEDFAQKLRQLGTELEKEGLAPPYKMRIRGFNGAKFFIGLEVEGATAEEEKRMRLLRDRLADALGLRQPNHDTYGFHITIAYLMRYIEGKNRKMLNAVFEKHLSEAQLEFELGAAEFCTYENMYSFVRLFYLGQGQD</sequence>
<name>A0A2K0T8C1_9HYPO</name>
<evidence type="ECO:0000313" key="4">
    <source>
        <dbReference type="Proteomes" id="UP000236546"/>
    </source>
</evidence>
<feature type="region of interest" description="Disordered" evidence="1">
    <location>
        <begin position="1"/>
        <end position="26"/>
    </location>
</feature>
<dbReference type="InterPro" id="IPR015069">
    <property type="entry name" value="2H-PEstase_DUF1868"/>
</dbReference>
<proteinExistence type="predicted"/>
<organism evidence="3 4">
    <name type="scientific">Trichoderma gamsii</name>
    <dbReference type="NCBI Taxonomy" id="398673"/>
    <lineage>
        <taxon>Eukaryota</taxon>
        <taxon>Fungi</taxon>
        <taxon>Dikarya</taxon>
        <taxon>Ascomycota</taxon>
        <taxon>Pezizomycotina</taxon>
        <taxon>Sordariomycetes</taxon>
        <taxon>Hypocreomycetidae</taxon>
        <taxon>Hypocreales</taxon>
        <taxon>Hypocreaceae</taxon>
        <taxon>Trichoderma</taxon>
    </lineage>
</organism>
<dbReference type="SUPFAM" id="SSF55144">
    <property type="entry name" value="LigT-like"/>
    <property type="match status" value="1"/>
</dbReference>
<evidence type="ECO:0000256" key="1">
    <source>
        <dbReference type="SAM" id="MobiDB-lite"/>
    </source>
</evidence>
<dbReference type="Gene3D" id="3.90.1140.10">
    <property type="entry name" value="Cyclic phosphodiesterase"/>
    <property type="match status" value="1"/>
</dbReference>
<gene>
    <name evidence="3" type="ORF">TGAMA5MH_06354</name>
</gene>
<dbReference type="Pfam" id="PF08975">
    <property type="entry name" value="2H-phosphodiest"/>
    <property type="match status" value="1"/>
</dbReference>
<accession>A0A2K0T8C1</accession>
<protein>
    <recommendedName>
        <fullName evidence="2">DUF1868 domain-containing protein</fullName>
    </recommendedName>
</protein>
<dbReference type="Proteomes" id="UP000236546">
    <property type="component" value="Unassembled WGS sequence"/>
</dbReference>
<dbReference type="OrthoDB" id="2877829at2759"/>
<comment type="caution">
    <text evidence="3">The sequence shown here is derived from an EMBL/GenBank/DDBJ whole genome shotgun (WGS) entry which is preliminary data.</text>
</comment>